<evidence type="ECO:0008006" key="3">
    <source>
        <dbReference type="Google" id="ProtNLM"/>
    </source>
</evidence>
<name>A0A151T271_CAJCA</name>
<dbReference type="AlphaFoldDB" id="A0A151T271"/>
<dbReference type="Proteomes" id="UP000075243">
    <property type="component" value="Chromosome 9"/>
</dbReference>
<dbReference type="Gramene" id="C.cajan_22897.t">
    <property type="protein sequence ID" value="C.cajan_22897.t"/>
    <property type="gene ID" value="C.cajan_22897"/>
</dbReference>
<dbReference type="EMBL" id="CM003611">
    <property type="protein sequence ID" value="KYP61146.1"/>
    <property type="molecule type" value="Genomic_DNA"/>
</dbReference>
<gene>
    <name evidence="1" type="ORF">KK1_023571</name>
</gene>
<evidence type="ECO:0000313" key="1">
    <source>
        <dbReference type="EMBL" id="KYP61146.1"/>
    </source>
</evidence>
<reference evidence="1 2" key="1">
    <citation type="journal article" date="2012" name="Nat. Biotechnol.">
        <title>Draft genome sequence of pigeonpea (Cajanus cajan), an orphan legume crop of resource-poor farmers.</title>
        <authorList>
            <person name="Varshney R.K."/>
            <person name="Chen W."/>
            <person name="Li Y."/>
            <person name="Bharti A.K."/>
            <person name="Saxena R.K."/>
            <person name="Schlueter J.A."/>
            <person name="Donoghue M.T."/>
            <person name="Azam S."/>
            <person name="Fan G."/>
            <person name="Whaley A.M."/>
            <person name="Farmer A.D."/>
            <person name="Sheridan J."/>
            <person name="Iwata A."/>
            <person name="Tuteja R."/>
            <person name="Penmetsa R.V."/>
            <person name="Wu W."/>
            <person name="Upadhyaya H.D."/>
            <person name="Yang S.P."/>
            <person name="Shah T."/>
            <person name="Saxena K.B."/>
            <person name="Michael T."/>
            <person name="McCombie W.R."/>
            <person name="Yang B."/>
            <person name="Zhang G."/>
            <person name="Yang H."/>
            <person name="Wang J."/>
            <person name="Spillane C."/>
            <person name="Cook D.R."/>
            <person name="May G.D."/>
            <person name="Xu X."/>
            <person name="Jackson S.A."/>
        </authorList>
    </citation>
    <scope>NUCLEOTIDE SEQUENCE [LARGE SCALE GENOMIC DNA]</scope>
    <source>
        <strain evidence="2">cv. Asha</strain>
    </source>
</reference>
<proteinExistence type="predicted"/>
<organism evidence="1 2">
    <name type="scientific">Cajanus cajan</name>
    <name type="common">Pigeon pea</name>
    <name type="synonym">Cajanus indicus</name>
    <dbReference type="NCBI Taxonomy" id="3821"/>
    <lineage>
        <taxon>Eukaryota</taxon>
        <taxon>Viridiplantae</taxon>
        <taxon>Streptophyta</taxon>
        <taxon>Embryophyta</taxon>
        <taxon>Tracheophyta</taxon>
        <taxon>Spermatophyta</taxon>
        <taxon>Magnoliopsida</taxon>
        <taxon>eudicotyledons</taxon>
        <taxon>Gunneridae</taxon>
        <taxon>Pentapetalae</taxon>
        <taxon>rosids</taxon>
        <taxon>fabids</taxon>
        <taxon>Fabales</taxon>
        <taxon>Fabaceae</taxon>
        <taxon>Papilionoideae</taxon>
        <taxon>50 kb inversion clade</taxon>
        <taxon>NPAAA clade</taxon>
        <taxon>indigoferoid/millettioid clade</taxon>
        <taxon>Phaseoleae</taxon>
        <taxon>Cajanus</taxon>
    </lineage>
</organism>
<sequence length="97" mass="11368">MIIQFKHDLHDIHLRAVKRARSVIDRRFTSRYCMFLGGHLESSSAEDEFRVMSHDMREGLWMKIILDDLKAKHEGSMNLFCNNKSTINIVITQSNMT</sequence>
<protein>
    <recommendedName>
        <fullName evidence="3">Retrovirus-related Pol polyprotein from transposon TNT 1-94</fullName>
    </recommendedName>
</protein>
<keyword evidence="2" id="KW-1185">Reference proteome</keyword>
<accession>A0A151T271</accession>
<evidence type="ECO:0000313" key="2">
    <source>
        <dbReference type="Proteomes" id="UP000075243"/>
    </source>
</evidence>